<dbReference type="AlphaFoldDB" id="A0A397CA97"/>
<evidence type="ECO:0000259" key="2">
    <source>
        <dbReference type="Pfam" id="PF03184"/>
    </source>
</evidence>
<evidence type="ECO:0000313" key="4">
    <source>
        <dbReference type="Proteomes" id="UP000266643"/>
    </source>
</evidence>
<dbReference type="InterPro" id="IPR004875">
    <property type="entry name" value="DDE_SF_endonuclease_dom"/>
</dbReference>
<comment type="caution">
    <text evidence="3">The sequence shown here is derived from an EMBL/GenBank/DDBJ whole genome shotgun (WGS) entry which is preliminary data.</text>
</comment>
<proteinExistence type="predicted"/>
<dbReference type="InterPro" id="IPR050863">
    <property type="entry name" value="CenT-Element_Derived"/>
</dbReference>
<accession>A0A397CA97</accession>
<feature type="region of interest" description="Disordered" evidence="1">
    <location>
        <begin position="282"/>
        <end position="321"/>
    </location>
</feature>
<feature type="domain" description="DDE-1" evidence="2">
    <location>
        <begin position="123"/>
        <end position="220"/>
    </location>
</feature>
<protein>
    <recommendedName>
        <fullName evidence="2">DDE-1 domain-containing protein</fullName>
    </recommendedName>
</protein>
<feature type="compositionally biased region" description="Basic residues" evidence="1">
    <location>
        <begin position="295"/>
        <end position="311"/>
    </location>
</feature>
<dbReference type="VEuPathDB" id="FungiDB:H257_17527"/>
<organism evidence="3 4">
    <name type="scientific">Aphanomyces astaci</name>
    <name type="common">Crayfish plague agent</name>
    <dbReference type="NCBI Taxonomy" id="112090"/>
    <lineage>
        <taxon>Eukaryota</taxon>
        <taxon>Sar</taxon>
        <taxon>Stramenopiles</taxon>
        <taxon>Oomycota</taxon>
        <taxon>Saprolegniomycetes</taxon>
        <taxon>Saprolegniales</taxon>
        <taxon>Verrucalvaceae</taxon>
        <taxon>Aphanomyces</taxon>
    </lineage>
</organism>
<dbReference type="PANTHER" id="PTHR19303:SF57">
    <property type="entry name" value="HTH CENPB-TYPE DOMAIN-CONTAINING PROTEIN"/>
    <property type="match status" value="1"/>
</dbReference>
<reference evidence="3 4" key="1">
    <citation type="submission" date="2018-08" db="EMBL/GenBank/DDBJ databases">
        <title>Aphanomyces genome sequencing and annotation.</title>
        <authorList>
            <person name="Minardi D."/>
            <person name="Oidtmann B."/>
            <person name="Van Der Giezen M."/>
            <person name="Studholme D.J."/>
        </authorList>
    </citation>
    <scope>NUCLEOTIDE SEQUENCE [LARGE SCALE GENOMIC DNA]</scope>
    <source>
        <strain evidence="3 4">D2</strain>
    </source>
</reference>
<evidence type="ECO:0000313" key="3">
    <source>
        <dbReference type="EMBL" id="RHY40026.1"/>
    </source>
</evidence>
<dbReference type="EMBL" id="QUTD01011383">
    <property type="protein sequence ID" value="RHY40026.1"/>
    <property type="molecule type" value="Genomic_DNA"/>
</dbReference>
<feature type="compositionally biased region" description="Basic and acidic residues" evidence="1">
    <location>
        <begin position="282"/>
        <end position="294"/>
    </location>
</feature>
<dbReference type="Proteomes" id="UP000266643">
    <property type="component" value="Unassembled WGS sequence"/>
</dbReference>
<name>A0A397CA97_APHAT</name>
<dbReference type="Pfam" id="PF03184">
    <property type="entry name" value="DDE_1"/>
    <property type="match status" value="1"/>
</dbReference>
<sequence>MVTQRRIQYTPADLELAIAEVLQGKNGRDIARTSKIPYITVMRKVRATKAGTIQPNKRRGPKPVFPEQCEADLVDWIAGMQMDGFPPDRGAIIVKINQIYRRRWLAVLGMESCVPQSTVSTSPKGFMNEELFEVWLRYFAATVDASIQRPLLLVFDGLSSHYSGAIVALCESLQIVLLCLPSNATHLFQPMDVCVFGPYKTAIRHAIFEEMVADEQMKKRLKLFQDGGVPLTYIQAAWLERQPVIRRELLCLPAKGKKIKGRKTIDVAGRILTMDLMAEMDSTKEARRDASERKKALKRKWAKKKTQRGKKSPGDPVSGDRTWEALTTEGIAATGGVLGEAAAIEVAVI</sequence>
<gene>
    <name evidence="3" type="ORF">DYB30_007627</name>
</gene>
<dbReference type="GO" id="GO:0003677">
    <property type="term" value="F:DNA binding"/>
    <property type="evidence" value="ECO:0007669"/>
    <property type="project" value="TreeGrafter"/>
</dbReference>
<dbReference type="PANTHER" id="PTHR19303">
    <property type="entry name" value="TRANSPOSON"/>
    <property type="match status" value="1"/>
</dbReference>
<evidence type="ECO:0000256" key="1">
    <source>
        <dbReference type="SAM" id="MobiDB-lite"/>
    </source>
</evidence>
<dbReference type="GO" id="GO:0005634">
    <property type="term" value="C:nucleus"/>
    <property type="evidence" value="ECO:0007669"/>
    <property type="project" value="TreeGrafter"/>
</dbReference>